<accession>A0A4R3M8J9</accession>
<feature type="domain" description="Major facilitator superfamily (MFS) profile" evidence="5">
    <location>
        <begin position="16"/>
        <end position="400"/>
    </location>
</feature>
<dbReference type="Proteomes" id="UP000294664">
    <property type="component" value="Unassembled WGS sequence"/>
</dbReference>
<evidence type="ECO:0000256" key="1">
    <source>
        <dbReference type="ARBA" id="ARBA00022692"/>
    </source>
</evidence>
<dbReference type="GO" id="GO:0022857">
    <property type="term" value="F:transmembrane transporter activity"/>
    <property type="evidence" value="ECO:0007669"/>
    <property type="project" value="InterPro"/>
</dbReference>
<protein>
    <submittedName>
        <fullName evidence="6">Putative MFS family arabinose efflux permease</fullName>
    </submittedName>
</protein>
<comment type="caution">
    <text evidence="6">The sequence shown here is derived from an EMBL/GenBank/DDBJ whole genome shotgun (WGS) entry which is preliminary data.</text>
</comment>
<evidence type="ECO:0000256" key="3">
    <source>
        <dbReference type="ARBA" id="ARBA00023136"/>
    </source>
</evidence>
<keyword evidence="1 4" id="KW-0812">Transmembrane</keyword>
<dbReference type="EMBL" id="SMAI01000001">
    <property type="protein sequence ID" value="TCT07987.1"/>
    <property type="molecule type" value="Genomic_DNA"/>
</dbReference>
<dbReference type="SUPFAM" id="SSF103473">
    <property type="entry name" value="MFS general substrate transporter"/>
    <property type="match status" value="1"/>
</dbReference>
<dbReference type="PANTHER" id="PTHR43129">
    <property type="entry name" value="FOSMIDOMYCIN RESISTANCE PROTEIN"/>
    <property type="match status" value="1"/>
</dbReference>
<reference evidence="6 7" key="1">
    <citation type="submission" date="2019-03" db="EMBL/GenBank/DDBJ databases">
        <title>Genomic Encyclopedia of Type Strains, Phase IV (KMG-IV): sequencing the most valuable type-strain genomes for metagenomic binning, comparative biology and taxonomic classification.</title>
        <authorList>
            <person name="Goeker M."/>
        </authorList>
    </citation>
    <scope>NUCLEOTIDE SEQUENCE [LARGE SCALE GENOMIC DNA]</scope>
    <source>
        <strain evidence="6 7">DSM 9035</strain>
    </source>
</reference>
<evidence type="ECO:0000256" key="2">
    <source>
        <dbReference type="ARBA" id="ARBA00022989"/>
    </source>
</evidence>
<dbReference type="RefSeq" id="WP_132029520.1">
    <property type="nucleotide sequence ID" value="NZ_SMAI01000001.1"/>
</dbReference>
<dbReference type="InterPro" id="IPR011701">
    <property type="entry name" value="MFS"/>
</dbReference>
<feature type="transmembrane region" description="Helical" evidence="4">
    <location>
        <begin position="94"/>
        <end position="120"/>
    </location>
</feature>
<organism evidence="6 7">
    <name type="scientific">Aquabacter spiritensis</name>
    <dbReference type="NCBI Taxonomy" id="933073"/>
    <lineage>
        <taxon>Bacteria</taxon>
        <taxon>Pseudomonadati</taxon>
        <taxon>Pseudomonadota</taxon>
        <taxon>Alphaproteobacteria</taxon>
        <taxon>Hyphomicrobiales</taxon>
        <taxon>Xanthobacteraceae</taxon>
        <taxon>Aquabacter</taxon>
    </lineage>
</organism>
<feature type="transmembrane region" description="Helical" evidence="4">
    <location>
        <begin position="346"/>
        <end position="369"/>
    </location>
</feature>
<dbReference type="Pfam" id="PF07690">
    <property type="entry name" value="MFS_1"/>
    <property type="match status" value="1"/>
</dbReference>
<feature type="transmembrane region" description="Helical" evidence="4">
    <location>
        <begin position="52"/>
        <end position="74"/>
    </location>
</feature>
<feature type="transmembrane region" description="Helical" evidence="4">
    <location>
        <begin position="170"/>
        <end position="189"/>
    </location>
</feature>
<gene>
    <name evidence="6" type="ORF">EDC64_101506</name>
</gene>
<dbReference type="AlphaFoldDB" id="A0A4R3M8J9"/>
<feature type="transmembrane region" description="Helical" evidence="4">
    <location>
        <begin position="285"/>
        <end position="302"/>
    </location>
</feature>
<feature type="transmembrane region" description="Helical" evidence="4">
    <location>
        <begin position="141"/>
        <end position="164"/>
    </location>
</feature>
<evidence type="ECO:0000313" key="6">
    <source>
        <dbReference type="EMBL" id="TCT07987.1"/>
    </source>
</evidence>
<keyword evidence="7" id="KW-1185">Reference proteome</keyword>
<evidence type="ECO:0000256" key="4">
    <source>
        <dbReference type="SAM" id="Phobius"/>
    </source>
</evidence>
<keyword evidence="2 4" id="KW-1133">Transmembrane helix</keyword>
<dbReference type="PROSITE" id="PS50850">
    <property type="entry name" value="MFS"/>
    <property type="match status" value="1"/>
</dbReference>
<proteinExistence type="predicted"/>
<dbReference type="OrthoDB" id="9770492at2"/>
<dbReference type="InterPro" id="IPR020846">
    <property type="entry name" value="MFS_dom"/>
</dbReference>
<feature type="transmembrane region" description="Helical" evidence="4">
    <location>
        <begin position="254"/>
        <end position="278"/>
    </location>
</feature>
<feature type="transmembrane region" description="Helical" evidence="4">
    <location>
        <begin position="219"/>
        <end position="242"/>
    </location>
</feature>
<feature type="transmembrane region" description="Helical" evidence="4">
    <location>
        <begin position="375"/>
        <end position="395"/>
    </location>
</feature>
<dbReference type="Gene3D" id="1.20.1250.20">
    <property type="entry name" value="MFS general substrate transporter like domains"/>
    <property type="match status" value="2"/>
</dbReference>
<name>A0A4R3M8J9_9HYPH</name>
<evidence type="ECO:0000259" key="5">
    <source>
        <dbReference type="PROSITE" id="PS50850"/>
    </source>
</evidence>
<evidence type="ECO:0000313" key="7">
    <source>
        <dbReference type="Proteomes" id="UP000294664"/>
    </source>
</evidence>
<sequence>MVAVHPIAVPPREFATISAVSVAHFVSHLQQLALAPLFIAMRADLGVSFTELGALLSVFYLFSGGGQVLAGVLVDRFGAHRLLLGGILLQSASMVGLGLVPHFSAMLLLAALAGLGNSVYHPADLSILSHRVRGDRLGRAFAAHVVAGNLGYAASPLVSGALALMYGWRMALVLIGLGCLAVAFGLLLARPLLRIDVPGAARHAAAPAPRFVDILAMRVVLLAFLYFLLTAICLVGLQGFGITALQEGFGMGTAFAALTLSAYQGANICGVMIGGYIADRASRHHLIAMAGLAIACAALLVVGSGENLPFVTLALLAVTGFSLGITTPARDVLVRHAAPAQARGKVFGVVYSGYDVGALAGPLMYGVLLDQHLNHAVFLAAAAPLLLGIVTMTGLRGKTA</sequence>
<feature type="transmembrane region" description="Helical" evidence="4">
    <location>
        <begin position="308"/>
        <end position="325"/>
    </location>
</feature>
<dbReference type="GO" id="GO:0005886">
    <property type="term" value="C:plasma membrane"/>
    <property type="evidence" value="ECO:0007669"/>
    <property type="project" value="TreeGrafter"/>
</dbReference>
<keyword evidence="3 4" id="KW-0472">Membrane</keyword>
<dbReference type="PANTHER" id="PTHR43129:SF1">
    <property type="entry name" value="FOSMIDOMYCIN RESISTANCE PROTEIN"/>
    <property type="match status" value="1"/>
</dbReference>
<dbReference type="InterPro" id="IPR036259">
    <property type="entry name" value="MFS_trans_sf"/>
</dbReference>